<feature type="domain" description="Rho termination factor-like N-terminal" evidence="1">
    <location>
        <begin position="7"/>
        <end position="49"/>
    </location>
</feature>
<dbReference type="PANTHER" id="PTHR33747">
    <property type="entry name" value="UPF0225 PROTEIN SCO1677"/>
    <property type="match status" value="1"/>
</dbReference>
<gene>
    <name evidence="2" type="ORF">FO441_09550</name>
</gene>
<accession>A0A558ASN7</accession>
<proteinExistence type="predicted"/>
<sequence>MGNAKTYLKDYNMTDLKRLARTISIKNFSKYKKSELIDAIVEQQYTSETAEYAYKYIDDRSFATWEQSKSEPAATYNLEDLFGLYIMGYAFEDPAQEDDFFIAEGVPELFDKVDSEEGREARLAIQRKLNLVRAALHLYGIVSFEQLIHLFKKYYGMEMDAKALVEFLERSPYDISIDQDNQQIVIDDMNYNQYEMVHRLQGDRPYYEPEFAKFIKFSDPNYIDESKHHRQLKEWVESNVDVPSNKHHSVYISLLQLIMQGAKRDEVVKYLMTLNVEFSSAEAQRAFFDNIAGIVENTRHFKYRGHKESELKTQTVVNEVKVGRNDPCPCGSGKKYKKCCGK</sequence>
<dbReference type="AlphaFoldDB" id="A0A558ASN7"/>
<dbReference type="SUPFAM" id="SSF68912">
    <property type="entry name" value="Rho N-terminal domain-like"/>
    <property type="match status" value="1"/>
</dbReference>
<dbReference type="SMART" id="SM00959">
    <property type="entry name" value="Rho_N"/>
    <property type="match status" value="1"/>
</dbReference>
<dbReference type="PANTHER" id="PTHR33747:SF1">
    <property type="entry name" value="ADENYLATE CYCLASE-ASSOCIATED CAP C-TERMINAL DOMAIN-CONTAINING PROTEIN"/>
    <property type="match status" value="1"/>
</dbReference>
<dbReference type="InterPro" id="IPR011112">
    <property type="entry name" value="Rho-like_N"/>
</dbReference>
<dbReference type="GO" id="GO:0006353">
    <property type="term" value="P:DNA-templated transcription termination"/>
    <property type="evidence" value="ECO:0007669"/>
    <property type="project" value="InterPro"/>
</dbReference>
<keyword evidence="3" id="KW-1185">Reference proteome</keyword>
<comment type="caution">
    <text evidence="2">The sequence shown here is derived from an EMBL/GenBank/DDBJ whole genome shotgun (WGS) entry which is preliminary data.</text>
</comment>
<dbReference type="Pfam" id="PF07498">
    <property type="entry name" value="Rho_N"/>
    <property type="match status" value="1"/>
</dbReference>
<dbReference type="Proteomes" id="UP000315103">
    <property type="component" value="Unassembled WGS sequence"/>
</dbReference>
<dbReference type="OrthoDB" id="2386837at2"/>
<evidence type="ECO:0000259" key="1">
    <source>
        <dbReference type="SMART" id="SM00959"/>
    </source>
</evidence>
<dbReference type="SUPFAM" id="SSF103642">
    <property type="entry name" value="Sec-C motif"/>
    <property type="match status" value="1"/>
</dbReference>
<evidence type="ECO:0000313" key="2">
    <source>
        <dbReference type="EMBL" id="TVT27280.1"/>
    </source>
</evidence>
<organism evidence="2 3">
    <name type="scientific">Salinicoccus cyprini</name>
    <dbReference type="NCBI Taxonomy" id="2493691"/>
    <lineage>
        <taxon>Bacteria</taxon>
        <taxon>Bacillati</taxon>
        <taxon>Bacillota</taxon>
        <taxon>Bacilli</taxon>
        <taxon>Bacillales</taxon>
        <taxon>Staphylococcaceae</taxon>
        <taxon>Salinicoccus</taxon>
    </lineage>
</organism>
<dbReference type="InterPro" id="IPR036269">
    <property type="entry name" value="Rho_N_sf"/>
</dbReference>
<name>A0A558ASN7_9STAP</name>
<evidence type="ECO:0000313" key="3">
    <source>
        <dbReference type="Proteomes" id="UP000315103"/>
    </source>
</evidence>
<protein>
    <recommendedName>
        <fullName evidence="1">Rho termination factor-like N-terminal domain-containing protein</fullName>
    </recommendedName>
</protein>
<dbReference type="RefSeq" id="WP_145289247.1">
    <property type="nucleotide sequence ID" value="NZ_VMSJ01000004.1"/>
</dbReference>
<reference evidence="2 3" key="1">
    <citation type="submission" date="2019-07" db="EMBL/GenBank/DDBJ databases">
        <title>Salinicoccus cyprini sp. nov., isolated from gastro-intestinal tract of mirror carp, Cyprinus carpio var. specularis, collected from Gobind Sagar Reservoir, Himachal Pradesh, India.</title>
        <authorList>
            <person name="Talwar C."/>
            <person name="Singh A.K."/>
            <person name="Lal R."/>
            <person name="Negi R.K."/>
        </authorList>
    </citation>
    <scope>NUCLEOTIDE SEQUENCE [LARGE SCALE GENOMIC DNA]</scope>
    <source>
        <strain evidence="2 3">CT19</strain>
    </source>
</reference>
<dbReference type="EMBL" id="VMSJ01000004">
    <property type="protein sequence ID" value="TVT27280.1"/>
    <property type="molecule type" value="Genomic_DNA"/>
</dbReference>
<dbReference type="Gene3D" id="3.10.450.50">
    <property type="match status" value="1"/>
</dbReference>
<dbReference type="Pfam" id="PF02810">
    <property type="entry name" value="SEC-C"/>
    <property type="match status" value="1"/>
</dbReference>
<dbReference type="InterPro" id="IPR004027">
    <property type="entry name" value="SEC_C_motif"/>
</dbReference>